<sequence>MASKSNKCSPEYVVLEQYLHNICDALSKVSGSITPLARDYCSAGIITSATMSSASPPHSPQSVLTPYERANAIMTAALVSVQQDPRKFGAVVEKLSDHGLNGLVKEMDDTLVQPQGTARSRSPPLLENHKPLCKKKFKIKRQRMKILVVGHNGSGKSSLINEMLGGRNVAVVGRPEDQTHTNNPVEKYELEIGDVDVTIYDARGLGDPSITDESTMNSIVKIKTVDIVLLCHKLYDRVDGASVKELKVLFGNMDDDLIDLSILVFTFGDEYQIRCDPVFDDKGKLTGESKQEVKEAMNIQKCQMEHKFKDTMKKNGTSDRIADRVPSCITCGKRKRNGERKELPTSDNWVDDLWELCEERCKREARPFVRSMKSKILETLGNAGSQLIGFFGKKK</sequence>
<feature type="domain" description="AIG1-type G" evidence="3">
    <location>
        <begin position="145"/>
        <end position="312"/>
    </location>
</feature>
<dbReference type="InParanoid" id="A0A1X7TX15"/>
<dbReference type="CDD" id="cd00882">
    <property type="entry name" value="Ras_like_GTPase"/>
    <property type="match status" value="1"/>
</dbReference>
<dbReference type="KEGG" id="aqu:109585571"/>
<organism evidence="4">
    <name type="scientific">Amphimedon queenslandica</name>
    <name type="common">Sponge</name>
    <dbReference type="NCBI Taxonomy" id="400682"/>
    <lineage>
        <taxon>Eukaryota</taxon>
        <taxon>Metazoa</taxon>
        <taxon>Porifera</taxon>
        <taxon>Demospongiae</taxon>
        <taxon>Heteroscleromorpha</taxon>
        <taxon>Haplosclerida</taxon>
        <taxon>Niphatidae</taxon>
        <taxon>Amphimedon</taxon>
    </lineage>
</organism>
<comment type="similarity">
    <text evidence="1">Belongs to the TRAFAC class TrmE-Era-EngA-EngB-Septin-like GTPase superfamily. AIG1/Toc34/Toc159-like paraseptin GTPase family. IAN subfamily.</text>
</comment>
<dbReference type="OrthoDB" id="8964039at2759"/>
<evidence type="ECO:0000313" key="5">
    <source>
        <dbReference type="Proteomes" id="UP000007879"/>
    </source>
</evidence>
<evidence type="ECO:0000256" key="1">
    <source>
        <dbReference type="ARBA" id="ARBA00008535"/>
    </source>
</evidence>
<dbReference type="SUPFAM" id="SSF52540">
    <property type="entry name" value="P-loop containing nucleoside triphosphate hydrolases"/>
    <property type="match status" value="1"/>
</dbReference>
<gene>
    <name evidence="4" type="primary">109585571</name>
</gene>
<evidence type="ECO:0000256" key="2">
    <source>
        <dbReference type="ARBA" id="ARBA00022741"/>
    </source>
</evidence>
<name>A0A1X7TX15_AMPQE</name>
<dbReference type="EnsemblMetazoa" id="Aqu2.1.19930_001">
    <property type="protein sequence ID" value="Aqu2.1.19930_001"/>
    <property type="gene ID" value="Aqu2.1.19930"/>
</dbReference>
<reference evidence="4" key="2">
    <citation type="submission" date="2017-05" db="UniProtKB">
        <authorList>
            <consortium name="EnsemblMetazoa"/>
        </authorList>
    </citation>
    <scope>IDENTIFICATION</scope>
</reference>
<keyword evidence="2" id="KW-0547">Nucleotide-binding</keyword>
<protein>
    <recommendedName>
        <fullName evidence="3">AIG1-type G domain-containing protein</fullName>
    </recommendedName>
</protein>
<evidence type="ECO:0000259" key="3">
    <source>
        <dbReference type="Pfam" id="PF04548"/>
    </source>
</evidence>
<dbReference type="Pfam" id="PF04548">
    <property type="entry name" value="AIG1"/>
    <property type="match status" value="1"/>
</dbReference>
<dbReference type="InterPro" id="IPR027417">
    <property type="entry name" value="P-loop_NTPase"/>
</dbReference>
<keyword evidence="5" id="KW-1185">Reference proteome</keyword>
<evidence type="ECO:0000313" key="4">
    <source>
        <dbReference type="EnsemblMetazoa" id="Aqu2.1.19930_001"/>
    </source>
</evidence>
<accession>A0A1X7TX15</accession>
<dbReference type="GO" id="GO:0005525">
    <property type="term" value="F:GTP binding"/>
    <property type="evidence" value="ECO:0007669"/>
    <property type="project" value="InterPro"/>
</dbReference>
<dbReference type="Gene3D" id="3.40.50.300">
    <property type="entry name" value="P-loop containing nucleotide triphosphate hydrolases"/>
    <property type="match status" value="1"/>
</dbReference>
<reference evidence="5" key="1">
    <citation type="journal article" date="2010" name="Nature">
        <title>The Amphimedon queenslandica genome and the evolution of animal complexity.</title>
        <authorList>
            <person name="Srivastava M."/>
            <person name="Simakov O."/>
            <person name="Chapman J."/>
            <person name="Fahey B."/>
            <person name="Gauthier M.E."/>
            <person name="Mitros T."/>
            <person name="Richards G.S."/>
            <person name="Conaco C."/>
            <person name="Dacre M."/>
            <person name="Hellsten U."/>
            <person name="Larroux C."/>
            <person name="Putnam N.H."/>
            <person name="Stanke M."/>
            <person name="Adamska M."/>
            <person name="Darling A."/>
            <person name="Degnan S.M."/>
            <person name="Oakley T.H."/>
            <person name="Plachetzki D.C."/>
            <person name="Zhai Y."/>
            <person name="Adamski M."/>
            <person name="Calcino A."/>
            <person name="Cummins S.F."/>
            <person name="Goodstein D.M."/>
            <person name="Harris C."/>
            <person name="Jackson D.J."/>
            <person name="Leys S.P."/>
            <person name="Shu S."/>
            <person name="Woodcroft B.J."/>
            <person name="Vervoort M."/>
            <person name="Kosik K.S."/>
            <person name="Manning G."/>
            <person name="Degnan B.M."/>
            <person name="Rokhsar D.S."/>
        </authorList>
    </citation>
    <scope>NUCLEOTIDE SEQUENCE [LARGE SCALE GENOMIC DNA]</scope>
</reference>
<dbReference type="InterPro" id="IPR006703">
    <property type="entry name" value="G_AIG1"/>
</dbReference>
<dbReference type="EnsemblMetazoa" id="XM_020001693.1">
    <property type="protein sequence ID" value="XP_019857252.1"/>
    <property type="gene ID" value="LOC109585571"/>
</dbReference>
<dbReference type="AlphaFoldDB" id="A0A1X7TX15"/>
<proteinExistence type="inferred from homology"/>
<dbReference type="eggNOG" id="ENOG502TMJ2">
    <property type="taxonomic scope" value="Eukaryota"/>
</dbReference>
<dbReference type="Proteomes" id="UP000007879">
    <property type="component" value="Unassembled WGS sequence"/>
</dbReference>